<dbReference type="Proteomes" id="UP000663873">
    <property type="component" value="Unassembled WGS sequence"/>
</dbReference>
<dbReference type="InterPro" id="IPR036188">
    <property type="entry name" value="FAD/NAD-bd_sf"/>
</dbReference>
<evidence type="ECO:0000313" key="7">
    <source>
        <dbReference type="EMBL" id="CAF4796241.1"/>
    </source>
</evidence>
<organism evidence="6 8">
    <name type="scientific">Rotaria socialis</name>
    <dbReference type="NCBI Taxonomy" id="392032"/>
    <lineage>
        <taxon>Eukaryota</taxon>
        <taxon>Metazoa</taxon>
        <taxon>Spiralia</taxon>
        <taxon>Gnathifera</taxon>
        <taxon>Rotifera</taxon>
        <taxon>Eurotatoria</taxon>
        <taxon>Bdelloidea</taxon>
        <taxon>Philodinida</taxon>
        <taxon>Philodinidae</taxon>
        <taxon>Rotaria</taxon>
    </lineage>
</organism>
<dbReference type="GO" id="GO:0004497">
    <property type="term" value="F:monooxygenase activity"/>
    <property type="evidence" value="ECO:0007669"/>
    <property type="project" value="UniProtKB-KW"/>
</dbReference>
<dbReference type="Proteomes" id="UP000663848">
    <property type="component" value="Unassembled WGS sequence"/>
</dbReference>
<dbReference type="PANTHER" id="PTHR13789:SF309">
    <property type="entry name" value="PUTATIVE (AFU_ORTHOLOGUE AFUA_6G14510)-RELATED"/>
    <property type="match status" value="1"/>
</dbReference>
<dbReference type="InterPro" id="IPR002938">
    <property type="entry name" value="FAD-bd"/>
</dbReference>
<dbReference type="InterPro" id="IPR050493">
    <property type="entry name" value="FAD-dep_Monooxygenase_BioMet"/>
</dbReference>
<dbReference type="Proteomes" id="UP000663825">
    <property type="component" value="Unassembled WGS sequence"/>
</dbReference>
<dbReference type="PANTHER" id="PTHR13789">
    <property type="entry name" value="MONOOXYGENASE"/>
    <property type="match status" value="1"/>
</dbReference>
<dbReference type="EMBL" id="CAJOBP010005308">
    <property type="protein sequence ID" value="CAF4465906.1"/>
    <property type="molecule type" value="Genomic_DNA"/>
</dbReference>
<evidence type="ECO:0000313" key="6">
    <source>
        <dbReference type="EMBL" id="CAF4465906.1"/>
    </source>
</evidence>
<evidence type="ECO:0000313" key="8">
    <source>
        <dbReference type="Proteomes" id="UP000663873"/>
    </source>
</evidence>
<feature type="domain" description="FAD-binding" evidence="3">
    <location>
        <begin position="277"/>
        <end position="334"/>
    </location>
</feature>
<feature type="domain" description="FAD-binding" evidence="3">
    <location>
        <begin position="37"/>
        <end position="204"/>
    </location>
</feature>
<sequence length="403" mass="45257">MRLEKFLQCNFDKSHKPINFTNNYYFRVPFLMATTRSVAIIGGGIGGLTVVNGLMHAGLSVSLNERSPFFIPTAGAGFGLQPNGQAVLAHIGFKEKVQQITHPYLVRQIINDNGDVIASSNRIADYGKRFGFFLGGILRAELVDILKEPIEQAGNLHNNHNVANIKQDADGVMISLENNQQKKSVRVDMLIGADGIHSTVVNQIFPQSPPPIYTKENIFYGVIDNIDQQTSINPTVTAKNTLTHYSQLKRFPKSHPVHECAAATDKKRLLHFGLYYRQHRRDGWHRGRICLLGDSCHATLPYVGQGANMAIEDAVSLATCLEKHHFLIEPASQEYYKQRYDRTRRVVNSARYLGLLLHSQNPVISFIAKRLGSVIIQSNVLMTMIENEFYNKCPISMKPLKEE</sequence>
<dbReference type="PRINTS" id="PR00420">
    <property type="entry name" value="RNGMNOXGNASE"/>
</dbReference>
<comment type="caution">
    <text evidence="6">The sequence shown here is derived from an EMBL/GenBank/DDBJ whole genome shotgun (WGS) entry which is preliminary data.</text>
</comment>
<reference evidence="6" key="1">
    <citation type="submission" date="2021-02" db="EMBL/GenBank/DDBJ databases">
        <authorList>
            <person name="Nowell W R."/>
        </authorList>
    </citation>
    <scope>NUCLEOTIDE SEQUENCE</scope>
</reference>
<protein>
    <recommendedName>
        <fullName evidence="3">FAD-binding domain-containing protein</fullName>
    </recommendedName>
</protein>
<dbReference type="EMBL" id="CAJOBR010004807">
    <property type="protein sequence ID" value="CAF4796241.1"/>
    <property type="molecule type" value="Genomic_DNA"/>
</dbReference>
<dbReference type="Gene3D" id="3.50.50.60">
    <property type="entry name" value="FAD/NAD(P)-binding domain"/>
    <property type="match status" value="1"/>
</dbReference>
<dbReference type="OrthoDB" id="417877at2759"/>
<name>A0A820TAC6_9BILA</name>
<evidence type="ECO:0000313" key="5">
    <source>
        <dbReference type="EMBL" id="CAF3406221.1"/>
    </source>
</evidence>
<evidence type="ECO:0000313" key="4">
    <source>
        <dbReference type="EMBL" id="CAF3301842.1"/>
    </source>
</evidence>
<dbReference type="EMBL" id="CAJNYT010001345">
    <property type="protein sequence ID" value="CAF3406221.1"/>
    <property type="molecule type" value="Genomic_DNA"/>
</dbReference>
<dbReference type="EMBL" id="CAJNXB010003231">
    <property type="protein sequence ID" value="CAF3301842.1"/>
    <property type="molecule type" value="Genomic_DNA"/>
</dbReference>
<dbReference type="Pfam" id="PF01494">
    <property type="entry name" value="FAD_binding_3"/>
    <property type="match status" value="2"/>
</dbReference>
<keyword evidence="2" id="KW-0503">Monooxygenase</keyword>
<dbReference type="SUPFAM" id="SSF51905">
    <property type="entry name" value="FAD/NAD(P)-binding domain"/>
    <property type="match status" value="1"/>
</dbReference>
<dbReference type="GO" id="GO:0071949">
    <property type="term" value="F:FAD binding"/>
    <property type="evidence" value="ECO:0007669"/>
    <property type="project" value="InterPro"/>
</dbReference>
<evidence type="ECO:0000256" key="1">
    <source>
        <dbReference type="ARBA" id="ARBA00023002"/>
    </source>
</evidence>
<dbReference type="Proteomes" id="UP000663872">
    <property type="component" value="Unassembled WGS sequence"/>
</dbReference>
<gene>
    <name evidence="5" type="ORF">GRG538_LOCUS10476</name>
    <name evidence="7" type="ORF">QYT958_LOCUS23588</name>
    <name evidence="4" type="ORF">TIS948_LOCUS18416</name>
    <name evidence="6" type="ORF">UJA718_LOCUS23851</name>
</gene>
<dbReference type="AlphaFoldDB" id="A0A820TAC6"/>
<proteinExistence type="predicted"/>
<evidence type="ECO:0000256" key="2">
    <source>
        <dbReference type="ARBA" id="ARBA00023033"/>
    </source>
</evidence>
<keyword evidence="8" id="KW-1185">Reference proteome</keyword>
<evidence type="ECO:0000259" key="3">
    <source>
        <dbReference type="Pfam" id="PF01494"/>
    </source>
</evidence>
<accession>A0A820TAC6</accession>
<keyword evidence="1" id="KW-0560">Oxidoreductase</keyword>